<dbReference type="Proteomes" id="UP001162992">
    <property type="component" value="Chromosome 22"/>
</dbReference>
<organism evidence="1 2">
    <name type="scientific">Diphasiastrum complanatum</name>
    <name type="common">Issler's clubmoss</name>
    <name type="synonym">Lycopodium complanatum</name>
    <dbReference type="NCBI Taxonomy" id="34168"/>
    <lineage>
        <taxon>Eukaryota</taxon>
        <taxon>Viridiplantae</taxon>
        <taxon>Streptophyta</taxon>
        <taxon>Embryophyta</taxon>
        <taxon>Tracheophyta</taxon>
        <taxon>Lycopodiopsida</taxon>
        <taxon>Lycopodiales</taxon>
        <taxon>Lycopodiaceae</taxon>
        <taxon>Lycopodioideae</taxon>
        <taxon>Diphasiastrum</taxon>
    </lineage>
</organism>
<dbReference type="EMBL" id="CM055113">
    <property type="protein sequence ID" value="KAJ7516663.1"/>
    <property type="molecule type" value="Genomic_DNA"/>
</dbReference>
<proteinExistence type="predicted"/>
<evidence type="ECO:0000313" key="2">
    <source>
        <dbReference type="Proteomes" id="UP001162992"/>
    </source>
</evidence>
<accession>A0ACC2AGF1</accession>
<reference evidence="2" key="1">
    <citation type="journal article" date="2024" name="Proc. Natl. Acad. Sci. U.S.A.">
        <title>Extraordinary preservation of gene collinearity over three hundred million years revealed in homosporous lycophytes.</title>
        <authorList>
            <person name="Li C."/>
            <person name="Wickell D."/>
            <person name="Kuo L.Y."/>
            <person name="Chen X."/>
            <person name="Nie B."/>
            <person name="Liao X."/>
            <person name="Peng D."/>
            <person name="Ji J."/>
            <person name="Jenkins J."/>
            <person name="Williams M."/>
            <person name="Shu S."/>
            <person name="Plott C."/>
            <person name="Barry K."/>
            <person name="Rajasekar S."/>
            <person name="Grimwood J."/>
            <person name="Han X."/>
            <person name="Sun S."/>
            <person name="Hou Z."/>
            <person name="He W."/>
            <person name="Dai G."/>
            <person name="Sun C."/>
            <person name="Schmutz J."/>
            <person name="Leebens-Mack J.H."/>
            <person name="Li F.W."/>
            <person name="Wang L."/>
        </authorList>
    </citation>
    <scope>NUCLEOTIDE SEQUENCE [LARGE SCALE GENOMIC DNA]</scope>
    <source>
        <strain evidence="2">cv. PW_Plant_1</strain>
    </source>
</reference>
<protein>
    <submittedName>
        <fullName evidence="1">Uncharacterized protein</fullName>
    </submittedName>
</protein>
<name>A0ACC2AGF1_DIPCM</name>
<gene>
    <name evidence="1" type="ORF">O6H91_22G066700</name>
</gene>
<sequence length="794" mass="88350">MADFLQKQNGIYFSEERLCRWFAQLLLAVNYLHSNCILHRDLKCSNIFLTKEQDICLGDFGLAKSLLEEDLATSIVGTPNYMCPELLADIPYGFKSDIWSLGCCMYEMAAHRPAFKAFDMQGLIAKINKSTMGPLSSCYSNALKGLIKSMLRKNPELRPTAAELLQHPHLQAYVTECQKKAELLVPSPRYQHLDGYHRRQNKVECNSRGFLIEDNGADRGFGSDSIAPTDSRMDSQECSLVSNQVWHFNAIGKERRRLSDGQNKALKNHRDATESDCSDKNDASLRRRHIKGFGRPEIAILKESEESERGKLDLKKRPVKVSENRQIASSPTASPKTFDMPLRNRDHVVKVQKVFQTNKQQDKSGAFPKMIRRADVVPTPLPEKQVLEGRAAIAEQGLSARPPAPINKRSSAVPSKSSMSKKVTSPPDGPKTIASGSPQATMPTDCKLDPQGFAIVQPYLQSRMSSMSKAPKKGAHVDIPTNHDVSMVSLLHNSSSPKALCDSNQKPIEHLSKDYPSPDISVNAPSLFLIPKFTLTTSDPDSERDVENDIQMSDNSRFHFDDVSSPLPRNSEFYNPNTLAKGESHGTLQMHRVTNGTKLATKDPYPEGSSRVSKGNHNEAEEEDPSEVKGTIHVNERTPSKVFQPAFSDVVHVVRHSTFQLGGGALTPDTHLDHPGKLDIDSILNLCNSELNVFSMPQGTTIRSEDLLKQPHPLLGRQGVHTSREVVNTKSFQQRAEALESLLELSAHLLMQNRIDELSIILEPFGHSQVSPRETAIGLTRSFKGMQEKCLVQK</sequence>
<evidence type="ECO:0000313" key="1">
    <source>
        <dbReference type="EMBL" id="KAJ7516663.1"/>
    </source>
</evidence>
<keyword evidence="2" id="KW-1185">Reference proteome</keyword>
<comment type="caution">
    <text evidence="1">The sequence shown here is derived from an EMBL/GenBank/DDBJ whole genome shotgun (WGS) entry which is preliminary data.</text>
</comment>